<accession>A0A0V0HED6</accession>
<reference evidence="1" key="1">
    <citation type="submission" date="2015-12" db="EMBL/GenBank/DDBJ databases">
        <title>Gene expression during late stages of embryo sac development: a critical building block for successful pollen-pistil interactions.</title>
        <authorList>
            <person name="Liu Y."/>
            <person name="Joly V."/>
            <person name="Sabar M."/>
            <person name="Matton D.P."/>
        </authorList>
    </citation>
    <scope>NUCLEOTIDE SEQUENCE</scope>
</reference>
<feature type="non-terminal residue" evidence="1">
    <location>
        <position position="101"/>
    </location>
</feature>
<organism evidence="1">
    <name type="scientific">Solanum chacoense</name>
    <name type="common">Chaco potato</name>
    <dbReference type="NCBI Taxonomy" id="4108"/>
    <lineage>
        <taxon>Eukaryota</taxon>
        <taxon>Viridiplantae</taxon>
        <taxon>Streptophyta</taxon>
        <taxon>Embryophyta</taxon>
        <taxon>Tracheophyta</taxon>
        <taxon>Spermatophyta</taxon>
        <taxon>Magnoliopsida</taxon>
        <taxon>eudicotyledons</taxon>
        <taxon>Gunneridae</taxon>
        <taxon>Pentapetalae</taxon>
        <taxon>asterids</taxon>
        <taxon>lamiids</taxon>
        <taxon>Solanales</taxon>
        <taxon>Solanaceae</taxon>
        <taxon>Solanoideae</taxon>
        <taxon>Solaneae</taxon>
        <taxon>Solanum</taxon>
    </lineage>
</organism>
<name>A0A0V0HED6_SOLCH</name>
<dbReference type="EMBL" id="GEDG01021481">
    <property type="protein sequence ID" value="JAP18272.1"/>
    <property type="molecule type" value="Transcribed_RNA"/>
</dbReference>
<evidence type="ECO:0000313" key="1">
    <source>
        <dbReference type="EMBL" id="JAP18272.1"/>
    </source>
</evidence>
<proteinExistence type="predicted"/>
<sequence length="101" mass="11244">MLPSDILTIKRSDTYLTFFISFIIGGCNCGTKHLTLVLGVCIVVATYVAPTLQNSCRTSVGSSKNALLLEDPTRTHRLFWRDRVTSVATLRKVEPLSWQTV</sequence>
<dbReference type="AlphaFoldDB" id="A0A0V0HED6"/>
<protein>
    <submittedName>
        <fullName evidence="1">Putative ovule protein</fullName>
    </submittedName>
</protein>